<feature type="transmembrane region" description="Helical" evidence="6">
    <location>
        <begin position="154"/>
        <end position="175"/>
    </location>
</feature>
<feature type="transmembrane region" description="Helical" evidence="6">
    <location>
        <begin position="90"/>
        <end position="109"/>
    </location>
</feature>
<keyword evidence="5 6" id="KW-0472">Membrane</keyword>
<feature type="transmembrane region" description="Helical" evidence="6">
    <location>
        <begin position="12"/>
        <end position="36"/>
    </location>
</feature>
<evidence type="ECO:0000313" key="7">
    <source>
        <dbReference type="EMBL" id="UJF32788.1"/>
    </source>
</evidence>
<keyword evidence="2" id="KW-1003">Cell membrane</keyword>
<feature type="transmembrane region" description="Helical" evidence="6">
    <location>
        <begin position="336"/>
        <end position="354"/>
    </location>
</feature>
<dbReference type="PANTHER" id="PTHR30250:SF26">
    <property type="entry name" value="PSMA PROTEIN"/>
    <property type="match status" value="1"/>
</dbReference>
<keyword evidence="4 6" id="KW-1133">Transmembrane helix</keyword>
<dbReference type="Proteomes" id="UP001649230">
    <property type="component" value="Chromosome"/>
</dbReference>
<name>A0ABY3SH15_9BACL</name>
<dbReference type="InterPro" id="IPR050833">
    <property type="entry name" value="Poly_Biosynth_Transport"/>
</dbReference>
<evidence type="ECO:0000256" key="1">
    <source>
        <dbReference type="ARBA" id="ARBA00004651"/>
    </source>
</evidence>
<evidence type="ECO:0000256" key="2">
    <source>
        <dbReference type="ARBA" id="ARBA00022475"/>
    </source>
</evidence>
<feature type="transmembrane region" description="Helical" evidence="6">
    <location>
        <begin position="257"/>
        <end position="282"/>
    </location>
</feature>
<organism evidence="7 8">
    <name type="scientific">Paenibacillus hexagrammi</name>
    <dbReference type="NCBI Taxonomy" id="2908839"/>
    <lineage>
        <taxon>Bacteria</taxon>
        <taxon>Bacillati</taxon>
        <taxon>Bacillota</taxon>
        <taxon>Bacilli</taxon>
        <taxon>Bacillales</taxon>
        <taxon>Paenibacillaceae</taxon>
        <taxon>Paenibacillus</taxon>
    </lineage>
</organism>
<feature type="transmembrane region" description="Helical" evidence="6">
    <location>
        <begin position="303"/>
        <end position="324"/>
    </location>
</feature>
<accession>A0ABY3SH15</accession>
<gene>
    <name evidence="7" type="ORF">L0M14_24910</name>
</gene>
<reference evidence="7 8" key="1">
    <citation type="journal article" date="2024" name="Int. J. Syst. Evol. Microbiol.">
        <title>Paenibacillus hexagrammi sp. nov., a novel bacterium isolated from the gut content of Hexagrammos agrammus.</title>
        <authorList>
            <person name="Jung H.K."/>
            <person name="Kim D.G."/>
            <person name="Zin H."/>
            <person name="Park J."/>
            <person name="Jung H."/>
            <person name="Kim Y.O."/>
            <person name="Kong H.J."/>
            <person name="Kim J.W."/>
            <person name="Kim Y.S."/>
        </authorList>
    </citation>
    <scope>NUCLEOTIDE SEQUENCE [LARGE SCALE GENOMIC DNA]</scope>
    <source>
        <strain evidence="7 8">YPD9-1</strain>
    </source>
</reference>
<evidence type="ECO:0000256" key="5">
    <source>
        <dbReference type="ARBA" id="ARBA00023136"/>
    </source>
</evidence>
<feature type="transmembrane region" description="Helical" evidence="6">
    <location>
        <begin position="375"/>
        <end position="393"/>
    </location>
</feature>
<dbReference type="EMBL" id="CP090978">
    <property type="protein sequence ID" value="UJF32788.1"/>
    <property type="molecule type" value="Genomic_DNA"/>
</dbReference>
<comment type="subcellular location">
    <subcellularLocation>
        <location evidence="1">Cell membrane</location>
        <topology evidence="1">Multi-pass membrane protein</topology>
    </subcellularLocation>
</comment>
<dbReference type="PANTHER" id="PTHR30250">
    <property type="entry name" value="PST FAMILY PREDICTED COLANIC ACID TRANSPORTER"/>
    <property type="match status" value="1"/>
</dbReference>
<evidence type="ECO:0000256" key="4">
    <source>
        <dbReference type="ARBA" id="ARBA00022989"/>
    </source>
</evidence>
<evidence type="ECO:0000256" key="6">
    <source>
        <dbReference type="SAM" id="Phobius"/>
    </source>
</evidence>
<feature type="transmembrane region" description="Helical" evidence="6">
    <location>
        <begin position="48"/>
        <end position="69"/>
    </location>
</feature>
<evidence type="ECO:0000256" key="3">
    <source>
        <dbReference type="ARBA" id="ARBA00022692"/>
    </source>
</evidence>
<evidence type="ECO:0000313" key="8">
    <source>
        <dbReference type="Proteomes" id="UP001649230"/>
    </source>
</evidence>
<keyword evidence="8" id="KW-1185">Reference proteome</keyword>
<sequence>MRTKKAMYNFLTYFLLQIISNVTGFILPVMVIQHYGSVVNGIIAVVKQFMVFFNLIETGVGMAAIQLLFNPLANREAMKINQILSASRRFYHRTGAWLALIVTLFAIVYPSLVHGSLSKVYMTALILVVLGAGVAEYLLMGTYRVLLTADQKSYVVSLVQSVGLIANNMIAITLITLDSSILIVQLIASAVYVSRVSILAFYVKRNYKDLNIKVNATMDVIPTRWDTFMQQIASMAIFNMPMIVLSMFSDFKAVSLYAVYNTVFGAVSMLILSFSSGIMSGFGQLIALKDKRQLQQAYNMYEYIYYIIMIWGYTCSVLLIMPFVRLYTAKLHDPAYVDPLLAMMFVAVGLLNHIREPQYTIVIAAGHYKETRMRMLVEACINVVASLVFVMFFGIYGVLLGGICSFLFRAIDLIHYGNRVVLKKSPYHSVRRLVVNIIAAACIVGGGGRFIENSSNWIEWIFESIIVAIVVMSVFIVCNVVAEPASAKELTSRIKRLIGKT</sequence>
<feature type="transmembrane region" description="Helical" evidence="6">
    <location>
        <begin position="121"/>
        <end position="142"/>
    </location>
</feature>
<feature type="transmembrane region" description="Helical" evidence="6">
    <location>
        <begin position="181"/>
        <end position="203"/>
    </location>
</feature>
<feature type="transmembrane region" description="Helical" evidence="6">
    <location>
        <begin position="457"/>
        <end position="482"/>
    </location>
</feature>
<dbReference type="RefSeq" id="WP_235119131.1">
    <property type="nucleotide sequence ID" value="NZ_CP090978.1"/>
</dbReference>
<protein>
    <submittedName>
        <fullName evidence="7">Polysaccharide biosynthesis C-terminal domain-containing protein</fullName>
    </submittedName>
</protein>
<keyword evidence="3 6" id="KW-0812">Transmembrane</keyword>
<feature type="transmembrane region" description="Helical" evidence="6">
    <location>
        <begin position="232"/>
        <end position="251"/>
    </location>
</feature>
<proteinExistence type="predicted"/>